<reference evidence="1" key="1">
    <citation type="submission" date="2020-06" db="EMBL/GenBank/DDBJ databases">
        <title>WGS assembly of Ceratodon purpureus strain R40.</title>
        <authorList>
            <person name="Carey S.B."/>
            <person name="Jenkins J."/>
            <person name="Shu S."/>
            <person name="Lovell J.T."/>
            <person name="Sreedasyam A."/>
            <person name="Maumus F."/>
            <person name="Tiley G.P."/>
            <person name="Fernandez-Pozo N."/>
            <person name="Barry K."/>
            <person name="Chen C."/>
            <person name="Wang M."/>
            <person name="Lipzen A."/>
            <person name="Daum C."/>
            <person name="Saski C.A."/>
            <person name="Payton A.C."/>
            <person name="Mcbreen J.C."/>
            <person name="Conrad R.E."/>
            <person name="Kollar L.M."/>
            <person name="Olsson S."/>
            <person name="Huttunen S."/>
            <person name="Landis J.B."/>
            <person name="Wickett N.J."/>
            <person name="Johnson M.G."/>
            <person name="Rensing S.A."/>
            <person name="Grimwood J."/>
            <person name="Schmutz J."/>
            <person name="Mcdaniel S.F."/>
        </authorList>
    </citation>
    <scope>NUCLEOTIDE SEQUENCE</scope>
    <source>
        <strain evidence="1">R40</strain>
    </source>
</reference>
<organism evidence="1 2">
    <name type="scientific">Ceratodon purpureus</name>
    <name type="common">Fire moss</name>
    <name type="synonym">Dicranum purpureum</name>
    <dbReference type="NCBI Taxonomy" id="3225"/>
    <lineage>
        <taxon>Eukaryota</taxon>
        <taxon>Viridiplantae</taxon>
        <taxon>Streptophyta</taxon>
        <taxon>Embryophyta</taxon>
        <taxon>Bryophyta</taxon>
        <taxon>Bryophytina</taxon>
        <taxon>Bryopsida</taxon>
        <taxon>Dicranidae</taxon>
        <taxon>Pseudoditrichales</taxon>
        <taxon>Ditrichaceae</taxon>
        <taxon>Ceratodon</taxon>
    </lineage>
</organism>
<name>A0A8T0HTB5_CERPU</name>
<accession>A0A8T0HTB5</accession>
<dbReference type="Proteomes" id="UP000822688">
    <property type="component" value="Chromosome V"/>
</dbReference>
<dbReference type="PROSITE" id="PS51257">
    <property type="entry name" value="PROKAR_LIPOPROTEIN"/>
    <property type="match status" value="1"/>
</dbReference>
<keyword evidence="2" id="KW-1185">Reference proteome</keyword>
<gene>
    <name evidence="1" type="ORF">KC19_VG226600</name>
</gene>
<evidence type="ECO:0000313" key="1">
    <source>
        <dbReference type="EMBL" id="KAG0573979.1"/>
    </source>
</evidence>
<dbReference type="AlphaFoldDB" id="A0A8T0HTB5"/>
<dbReference type="EMBL" id="CM026426">
    <property type="protein sequence ID" value="KAG0573979.1"/>
    <property type="molecule type" value="Genomic_DNA"/>
</dbReference>
<proteinExistence type="predicted"/>
<comment type="caution">
    <text evidence="1">The sequence shown here is derived from an EMBL/GenBank/DDBJ whole genome shotgun (WGS) entry which is preliminary data.</text>
</comment>
<protein>
    <submittedName>
        <fullName evidence="1">Uncharacterized protein</fullName>
    </submittedName>
</protein>
<evidence type="ECO:0000313" key="2">
    <source>
        <dbReference type="Proteomes" id="UP000822688"/>
    </source>
</evidence>
<sequence>MLFYRKPEPAYCHAFQLFTSMSGCGGGKSAQDFGTMTMCILFSVDVSTQRLKRSTSLLRSCCLISVHIPLLPWLRDTTFWHHDQVHCVLSICVDIEDGE</sequence>